<name>A0A6A6I3V5_9PLEO</name>
<dbReference type="RefSeq" id="XP_033680025.1">
    <property type="nucleotide sequence ID" value="XM_033836484.1"/>
</dbReference>
<dbReference type="InterPro" id="IPR044087">
    <property type="entry name" value="NahD-like"/>
</dbReference>
<organism evidence="3 4">
    <name type="scientific">Trematosphaeria pertusa</name>
    <dbReference type="NCBI Taxonomy" id="390896"/>
    <lineage>
        <taxon>Eukaryota</taxon>
        <taxon>Fungi</taxon>
        <taxon>Dikarya</taxon>
        <taxon>Ascomycota</taxon>
        <taxon>Pezizomycotina</taxon>
        <taxon>Dothideomycetes</taxon>
        <taxon>Pleosporomycetidae</taxon>
        <taxon>Pleosporales</taxon>
        <taxon>Massarineae</taxon>
        <taxon>Trematosphaeriaceae</taxon>
        <taxon>Trematosphaeria</taxon>
    </lineage>
</organism>
<evidence type="ECO:0000259" key="2">
    <source>
        <dbReference type="Pfam" id="PF01323"/>
    </source>
</evidence>
<dbReference type="GO" id="GO:0004364">
    <property type="term" value="F:glutathione transferase activity"/>
    <property type="evidence" value="ECO:0007669"/>
    <property type="project" value="TreeGrafter"/>
</dbReference>
<dbReference type="InterPro" id="IPR051924">
    <property type="entry name" value="GST_Kappa/NadH"/>
</dbReference>
<dbReference type="SUPFAM" id="SSF52833">
    <property type="entry name" value="Thioredoxin-like"/>
    <property type="match status" value="2"/>
</dbReference>
<dbReference type="OrthoDB" id="4664297at2759"/>
<dbReference type="EMBL" id="ML987202">
    <property type="protein sequence ID" value="KAF2245021.1"/>
    <property type="molecule type" value="Genomic_DNA"/>
</dbReference>
<dbReference type="GO" id="GO:0005777">
    <property type="term" value="C:peroxisome"/>
    <property type="evidence" value="ECO:0007669"/>
    <property type="project" value="TreeGrafter"/>
</dbReference>
<gene>
    <name evidence="3" type="ORF">BU26DRAFT_91054</name>
</gene>
<reference evidence="3" key="1">
    <citation type="journal article" date="2020" name="Stud. Mycol.">
        <title>101 Dothideomycetes genomes: a test case for predicting lifestyles and emergence of pathogens.</title>
        <authorList>
            <person name="Haridas S."/>
            <person name="Albert R."/>
            <person name="Binder M."/>
            <person name="Bloem J."/>
            <person name="Labutti K."/>
            <person name="Salamov A."/>
            <person name="Andreopoulos B."/>
            <person name="Baker S."/>
            <person name="Barry K."/>
            <person name="Bills G."/>
            <person name="Bluhm B."/>
            <person name="Cannon C."/>
            <person name="Castanera R."/>
            <person name="Culley D."/>
            <person name="Daum C."/>
            <person name="Ezra D."/>
            <person name="Gonzalez J."/>
            <person name="Henrissat B."/>
            <person name="Kuo A."/>
            <person name="Liang C."/>
            <person name="Lipzen A."/>
            <person name="Lutzoni F."/>
            <person name="Magnuson J."/>
            <person name="Mondo S."/>
            <person name="Nolan M."/>
            <person name="Ohm R."/>
            <person name="Pangilinan J."/>
            <person name="Park H.-J."/>
            <person name="Ramirez L."/>
            <person name="Alfaro M."/>
            <person name="Sun H."/>
            <person name="Tritt A."/>
            <person name="Yoshinaga Y."/>
            <person name="Zwiers L.-H."/>
            <person name="Turgeon B."/>
            <person name="Goodwin S."/>
            <person name="Spatafora J."/>
            <person name="Crous P."/>
            <person name="Grigoriev I."/>
        </authorList>
    </citation>
    <scope>NUCLEOTIDE SEQUENCE</scope>
    <source>
        <strain evidence="3">CBS 122368</strain>
    </source>
</reference>
<keyword evidence="4" id="KW-1185">Reference proteome</keyword>
<dbReference type="GO" id="GO:0006749">
    <property type="term" value="P:glutathione metabolic process"/>
    <property type="evidence" value="ECO:0007669"/>
    <property type="project" value="TreeGrafter"/>
</dbReference>
<protein>
    <submittedName>
        <fullName evidence="3">Thioredoxin-like protein</fullName>
    </submittedName>
</protein>
<dbReference type="GO" id="GO:0004602">
    <property type="term" value="F:glutathione peroxidase activity"/>
    <property type="evidence" value="ECO:0007669"/>
    <property type="project" value="TreeGrafter"/>
</dbReference>
<dbReference type="InterPro" id="IPR036249">
    <property type="entry name" value="Thioredoxin-like_sf"/>
</dbReference>
<feature type="domain" description="DSBA-like thioredoxin" evidence="2">
    <location>
        <begin position="249"/>
        <end position="457"/>
    </location>
</feature>
<feature type="compositionally biased region" description="Basic and acidic residues" evidence="1">
    <location>
        <begin position="463"/>
        <end position="475"/>
    </location>
</feature>
<dbReference type="Proteomes" id="UP000800094">
    <property type="component" value="Unassembled WGS sequence"/>
</dbReference>
<feature type="domain" description="DSBA-like thioredoxin" evidence="2">
    <location>
        <begin position="6"/>
        <end position="215"/>
    </location>
</feature>
<accession>A0A6A6I3V5</accession>
<dbReference type="Gene3D" id="3.40.30.10">
    <property type="entry name" value="Glutaredoxin"/>
    <property type="match status" value="2"/>
</dbReference>
<evidence type="ECO:0000256" key="1">
    <source>
        <dbReference type="SAM" id="MobiDB-lite"/>
    </source>
</evidence>
<dbReference type="GO" id="GO:0018845">
    <property type="term" value="F:2-hydroxychromene-2-carboxylate isomerase activity"/>
    <property type="evidence" value="ECO:0007669"/>
    <property type="project" value="InterPro"/>
</dbReference>
<dbReference type="GO" id="GO:0005739">
    <property type="term" value="C:mitochondrion"/>
    <property type="evidence" value="ECO:0007669"/>
    <property type="project" value="TreeGrafter"/>
</dbReference>
<dbReference type="GO" id="GO:1901170">
    <property type="term" value="P:naphthalene catabolic process"/>
    <property type="evidence" value="ECO:0007669"/>
    <property type="project" value="InterPro"/>
</dbReference>
<dbReference type="Pfam" id="PF01323">
    <property type="entry name" value="DSBA"/>
    <property type="match status" value="2"/>
</dbReference>
<sequence length="485" mass="54461">MPPPVLEFNYDISCPFAYIASTRVESLASRTGATLIWRPVLLGAIYRATAAPQGAAGSASDVYNPTKKAVTAKSMQRTLRRYQIAYNPPPQHPRKTVNALRLLYAVDGEERRVLTKRLYQAYWVDGRDVSNDDELLKIVSESGINSGARITKETFGDARARRELEKATEEAIERGAFGVPGFWVQQETWTDFNGDQMEGRYYWGQDRMHFVEAALLAIKNDGDWSKVDGLGNLMPRCISQNRVKGAVKVEFWYDFSSPWAFLGWTQLERLKQTFGPDLEIVMKPFLLGILFREIGAPNLPLSAVSPSKAMWLRQDHADWVRYWNAVNRQEGGPNIHFYWTDNFPIRTPTVLRVAIVDPTTVPTLYRACWEQNANVSDETVLAEVLGKGGFNGPELIKKSNAPDIKAKLRELTAEAKTHGICGVPSYRVLRMNAKGDWDHVGGIVWGQDETNVVEDLIAGWDPERSEAIAEPRKVESGSAKTGPRL</sequence>
<proteinExistence type="predicted"/>
<dbReference type="InterPro" id="IPR001853">
    <property type="entry name" value="DSBA-like_thioredoxin_dom"/>
</dbReference>
<dbReference type="PANTHER" id="PTHR42943:SF2">
    <property type="entry name" value="GLUTATHIONE S-TRANSFERASE KAPPA 1"/>
    <property type="match status" value="1"/>
</dbReference>
<feature type="region of interest" description="Disordered" evidence="1">
    <location>
        <begin position="463"/>
        <end position="485"/>
    </location>
</feature>
<evidence type="ECO:0000313" key="4">
    <source>
        <dbReference type="Proteomes" id="UP000800094"/>
    </source>
</evidence>
<dbReference type="PANTHER" id="PTHR42943">
    <property type="entry name" value="GLUTATHIONE S-TRANSFERASE KAPPA"/>
    <property type="match status" value="1"/>
</dbReference>
<dbReference type="GeneID" id="54589814"/>
<evidence type="ECO:0000313" key="3">
    <source>
        <dbReference type="EMBL" id="KAF2245021.1"/>
    </source>
</evidence>
<dbReference type="AlphaFoldDB" id="A0A6A6I3V5"/>
<dbReference type="CDD" id="cd03022">
    <property type="entry name" value="DsbA_HCCA_Iso"/>
    <property type="match status" value="1"/>
</dbReference>